<comment type="caution">
    <text evidence="2">The sequence shown here is derived from an EMBL/GenBank/DDBJ whole genome shotgun (WGS) entry which is preliminary data.</text>
</comment>
<accession>A0ABU3PQZ0</accession>
<gene>
    <name evidence="2" type="ORF">RDV89_01125</name>
</gene>
<reference evidence="2 3" key="1">
    <citation type="submission" date="2023-08" db="EMBL/GenBank/DDBJ databases">
        <title>Nocardioides seae sp. nov., a bacterium isolated from a soil.</title>
        <authorList>
            <person name="Wang X."/>
        </authorList>
    </citation>
    <scope>NUCLEOTIDE SEQUENCE [LARGE SCALE GENOMIC DNA]</scope>
    <source>
        <strain evidence="2 3">YZH12</strain>
    </source>
</reference>
<dbReference type="Gene3D" id="1.10.12.10">
    <property type="entry name" value="Lyase 2-enoyl-coa Hydratase, Chain A, domain 2"/>
    <property type="match status" value="1"/>
</dbReference>
<dbReference type="InterPro" id="IPR014748">
    <property type="entry name" value="Enoyl-CoA_hydra_C"/>
</dbReference>
<dbReference type="PANTHER" id="PTHR43459:SF1">
    <property type="entry name" value="EG:BACN32G11.4 PROTEIN"/>
    <property type="match status" value="1"/>
</dbReference>
<evidence type="ECO:0000313" key="2">
    <source>
        <dbReference type="EMBL" id="MDT9591649.1"/>
    </source>
</evidence>
<dbReference type="Gene3D" id="3.90.226.10">
    <property type="entry name" value="2-enoyl-CoA Hydratase, Chain A, domain 1"/>
    <property type="match status" value="1"/>
</dbReference>
<name>A0ABU3PQZ0_9ACTN</name>
<dbReference type="EMBL" id="JAVYII010000001">
    <property type="protein sequence ID" value="MDT9591649.1"/>
    <property type="molecule type" value="Genomic_DNA"/>
</dbReference>
<dbReference type="InterPro" id="IPR029045">
    <property type="entry name" value="ClpP/crotonase-like_dom_sf"/>
</dbReference>
<dbReference type="Proteomes" id="UP001268542">
    <property type="component" value="Unassembled WGS sequence"/>
</dbReference>
<dbReference type="Pfam" id="PF00378">
    <property type="entry name" value="ECH_1"/>
    <property type="match status" value="1"/>
</dbReference>
<keyword evidence="3" id="KW-1185">Reference proteome</keyword>
<proteinExistence type="inferred from homology"/>
<comment type="similarity">
    <text evidence="1">Belongs to the enoyl-CoA hydratase/isomerase family.</text>
</comment>
<evidence type="ECO:0000256" key="1">
    <source>
        <dbReference type="ARBA" id="ARBA00005254"/>
    </source>
</evidence>
<dbReference type="SUPFAM" id="SSF52096">
    <property type="entry name" value="ClpP/crotonase"/>
    <property type="match status" value="1"/>
</dbReference>
<dbReference type="InterPro" id="IPR001753">
    <property type="entry name" value="Enoyl-CoA_hydra/iso"/>
</dbReference>
<dbReference type="RefSeq" id="WP_315730608.1">
    <property type="nucleotide sequence ID" value="NZ_JAVYII010000001.1"/>
</dbReference>
<protein>
    <submittedName>
        <fullName evidence="2">Enoyl-CoA hydratase/isomerase family protein</fullName>
    </submittedName>
</protein>
<organism evidence="2 3">
    <name type="scientific">Nocardioides imazamoxiresistens</name>
    <dbReference type="NCBI Taxonomy" id="3231893"/>
    <lineage>
        <taxon>Bacteria</taxon>
        <taxon>Bacillati</taxon>
        <taxon>Actinomycetota</taxon>
        <taxon>Actinomycetes</taxon>
        <taxon>Propionibacteriales</taxon>
        <taxon>Nocardioidaceae</taxon>
        <taxon>Nocardioides</taxon>
    </lineage>
</organism>
<dbReference type="PANTHER" id="PTHR43459">
    <property type="entry name" value="ENOYL-COA HYDRATASE"/>
    <property type="match status" value="1"/>
</dbReference>
<evidence type="ECO:0000313" key="3">
    <source>
        <dbReference type="Proteomes" id="UP001268542"/>
    </source>
</evidence>
<dbReference type="CDD" id="cd06558">
    <property type="entry name" value="crotonase-like"/>
    <property type="match status" value="1"/>
</dbReference>
<sequence length="270" mass="28940">MSDTQPVAVERRGPVTILTLDRPERLNALSHGLLRRLGEVLDDLLYDYEQRVVVLAGAGRAFCAGMDLKGQAEGARWVEDVGRVQTTYAIQEVVARVVAGLREIPQPVVAAVHGIAAGGGLSLACAADVRVAGPAARFSASFAKLGVSGGDMGSSWFLPRLVGAERAAEILLTGCDVDAAEAERIGLVSRVVAEGDELDAAVEVAQRMCDVAPFTTRMTKSLLNASRDGLSLRQQLELENRTQVMMTSTADFREACDAFLERRPAVFEDR</sequence>